<evidence type="ECO:0000313" key="2">
    <source>
        <dbReference type="EMBL" id="MCP2361626.1"/>
    </source>
</evidence>
<dbReference type="GO" id="GO:0008270">
    <property type="term" value="F:zinc ion binding"/>
    <property type="evidence" value="ECO:0007669"/>
    <property type="project" value="InterPro"/>
</dbReference>
<organism evidence="2 3">
    <name type="scientific">Nonomuraea thailandensis</name>
    <dbReference type="NCBI Taxonomy" id="1188745"/>
    <lineage>
        <taxon>Bacteria</taxon>
        <taxon>Bacillati</taxon>
        <taxon>Actinomycetota</taxon>
        <taxon>Actinomycetes</taxon>
        <taxon>Streptosporangiales</taxon>
        <taxon>Streptosporangiaceae</taxon>
        <taxon>Nonomuraea</taxon>
    </lineage>
</organism>
<dbReference type="PANTHER" id="PTHR11695:SF648">
    <property type="entry name" value="ZINC-BINDING OXIDOREDUCTASE"/>
    <property type="match status" value="1"/>
</dbReference>
<dbReference type="Gene3D" id="3.40.50.720">
    <property type="entry name" value="NAD(P)-binding Rossmann-like Domain"/>
    <property type="match status" value="1"/>
</dbReference>
<dbReference type="InterPro" id="IPR020843">
    <property type="entry name" value="ER"/>
</dbReference>
<dbReference type="Proteomes" id="UP001139648">
    <property type="component" value="Unassembled WGS sequence"/>
</dbReference>
<proteinExistence type="predicted"/>
<dbReference type="PROSITE" id="PS01162">
    <property type="entry name" value="QOR_ZETA_CRYSTAL"/>
    <property type="match status" value="1"/>
</dbReference>
<dbReference type="SUPFAM" id="SSF50129">
    <property type="entry name" value="GroES-like"/>
    <property type="match status" value="1"/>
</dbReference>
<dbReference type="InterPro" id="IPR050700">
    <property type="entry name" value="YIM1/Zinc_Alcohol_DH_Fams"/>
</dbReference>
<dbReference type="InterPro" id="IPR036291">
    <property type="entry name" value="NAD(P)-bd_dom_sf"/>
</dbReference>
<feature type="domain" description="Enoyl reductase (ER)" evidence="1">
    <location>
        <begin position="10"/>
        <end position="323"/>
    </location>
</feature>
<evidence type="ECO:0000313" key="3">
    <source>
        <dbReference type="Proteomes" id="UP001139648"/>
    </source>
</evidence>
<comment type="caution">
    <text evidence="2">The sequence shown here is derived from an EMBL/GenBank/DDBJ whole genome shotgun (WGS) entry which is preliminary data.</text>
</comment>
<evidence type="ECO:0000259" key="1">
    <source>
        <dbReference type="SMART" id="SM00829"/>
    </source>
</evidence>
<dbReference type="SUPFAM" id="SSF51735">
    <property type="entry name" value="NAD(P)-binding Rossmann-fold domains"/>
    <property type="match status" value="1"/>
</dbReference>
<dbReference type="AlphaFoldDB" id="A0A9X2GMK2"/>
<dbReference type="Pfam" id="PF13602">
    <property type="entry name" value="ADH_zinc_N_2"/>
    <property type="match status" value="1"/>
</dbReference>
<dbReference type="InterPro" id="IPR011032">
    <property type="entry name" value="GroES-like_sf"/>
</dbReference>
<dbReference type="EMBL" id="JAMZEB010000002">
    <property type="protein sequence ID" value="MCP2361626.1"/>
    <property type="molecule type" value="Genomic_DNA"/>
</dbReference>
<dbReference type="GO" id="GO:0016491">
    <property type="term" value="F:oxidoreductase activity"/>
    <property type="evidence" value="ECO:0007669"/>
    <property type="project" value="InterPro"/>
</dbReference>
<dbReference type="InterPro" id="IPR013154">
    <property type="entry name" value="ADH-like_N"/>
</dbReference>
<dbReference type="PANTHER" id="PTHR11695">
    <property type="entry name" value="ALCOHOL DEHYDROGENASE RELATED"/>
    <property type="match status" value="1"/>
</dbReference>
<dbReference type="Gene3D" id="3.90.180.10">
    <property type="entry name" value="Medium-chain alcohol dehydrogenases, catalytic domain"/>
    <property type="match status" value="1"/>
</dbReference>
<keyword evidence="3" id="KW-1185">Reference proteome</keyword>
<accession>A0A9X2GMK2</accession>
<dbReference type="CDD" id="cd08267">
    <property type="entry name" value="MDR1"/>
    <property type="match status" value="1"/>
</dbReference>
<dbReference type="InterPro" id="IPR002364">
    <property type="entry name" value="Quin_OxRdtase/zeta-crystal_CS"/>
</dbReference>
<sequence length="325" mass="34082">MKAIRYHAYGPPDVLRLEDTDLPAVGPGDVLIRVRAASVNPLDWHTMRGEPYVARPMSGLTRPKHTALGADLAGVVESVGPGVTALAPGDEVYGGCGLDLVPGTTGLAEYACLKQDGMVRRMPAGLTFEQAAAVPVAALTALQGLRDKGRLRRGHRVLVNGAAGGVGTFAVQIAKALGAAEVTGVCGTGNVELVRSIGADHVVDYTKEEYTRSGQRYDVVLDLVANHGPGANRRVLAPTGVLVAGAPAKGLWIGPVIGMVKIMVMPRMTFFLSRNSSADLDTITGLIESGKVTPVIDRTYPLAEAAEAIRYLERGHARGKVVVVP</sequence>
<reference evidence="2" key="1">
    <citation type="submission" date="2022-06" db="EMBL/GenBank/DDBJ databases">
        <title>Sequencing the genomes of 1000 actinobacteria strains.</title>
        <authorList>
            <person name="Klenk H.-P."/>
        </authorList>
    </citation>
    <scope>NUCLEOTIDE SEQUENCE</scope>
    <source>
        <strain evidence="2">DSM 46694</strain>
    </source>
</reference>
<dbReference type="SMART" id="SM00829">
    <property type="entry name" value="PKS_ER"/>
    <property type="match status" value="1"/>
</dbReference>
<name>A0A9X2GMK2_9ACTN</name>
<protein>
    <submittedName>
        <fullName evidence="2">NADPH:quinone reductase-like Zn-dependent oxidoreductase</fullName>
    </submittedName>
</protein>
<dbReference type="Pfam" id="PF08240">
    <property type="entry name" value="ADH_N"/>
    <property type="match status" value="1"/>
</dbReference>
<gene>
    <name evidence="2" type="ORF">HD597_008646</name>
</gene>
<dbReference type="RefSeq" id="WP_253751176.1">
    <property type="nucleotide sequence ID" value="NZ_BAABKA010000064.1"/>
</dbReference>